<evidence type="ECO:0000259" key="4">
    <source>
        <dbReference type="Pfam" id="PF19087"/>
    </source>
</evidence>
<dbReference type="Pfam" id="PF19087">
    <property type="entry name" value="DUF5776"/>
    <property type="match status" value="2"/>
</dbReference>
<sequence>MKVTKWILGTIVSLISLVFFSFASLNTNLNTGNNFTCIVVKADATDQQAINEIMPNQKLQELVLLNMKSQNIVRPDFKMSDFTADTFKTDLGKLTSLSWPIGTYDENVATQLIDGGNGAIGPASVNPGNYSLTGIEYAKNLTNLKLATDLNYGPEFFHGDIVDISPLKSLTKLTYIDLSGNRISDISPIAKLPDVKTLYINVNCISNLNVLDADQYTNGFNYLDQTVIFPVQNLHTNSYTWKAPFVNALPKNVKASDIKSYQPYQRDALELSGAGFGIPLDANSPYQGIQVFRNGTVKGTQKIVGDDFEYQGLSDQIMPGIDTTNPWGGSAKVVQNPYTYYMIANYVYPDMRDVVVLRYLMPYTITPQTAQPVTVQYVDEQGNSIHAAQTITGNIDQAFDLSTNQYKLNIAGYTFKKYDPAQTGKISDTAQTFKLVYTKNGNPVNPVNPNTPNPPATPTPTVPVFPTRPTLPDGTQLPNYAQVKNGVVYSLKKIYIYKHADFKKSQRIAMYVKKPRINRPMFVVLDYQRSKGGALRYKVRDVNHHSKHAAKVGYITANQKYVRPVYYRAQPKTVTVISANGVNEYNEKHLGTKIKNFKQGTVLKVNSIVKHNLTTRYMLGNGNFITANRKLVISGSQKQPKRVVVKKAINRYTTVNTTKKNGHYKKGTKISIRAYDYSHKYDNTKSGTKRFQVKGGYITANPKFVKLSY</sequence>
<dbReference type="InterPro" id="IPR001611">
    <property type="entry name" value="Leu-rich_rpt"/>
</dbReference>
<dbReference type="InterPro" id="IPR032675">
    <property type="entry name" value="LRR_dom_sf"/>
</dbReference>
<keyword evidence="6" id="KW-1185">Reference proteome</keyword>
<dbReference type="InterPro" id="IPR025875">
    <property type="entry name" value="Leu-rich_rpt_4"/>
</dbReference>
<name>A0A0R1L0Y7_9LACO</name>
<dbReference type="Gene3D" id="3.10.20.320">
    <property type="entry name" value="Putative peptidoglycan bound protein (lpxtg motif)"/>
    <property type="match status" value="1"/>
</dbReference>
<dbReference type="InterPro" id="IPR009459">
    <property type="entry name" value="MucBP_dom"/>
</dbReference>
<dbReference type="SUPFAM" id="SSF52058">
    <property type="entry name" value="L domain-like"/>
    <property type="match status" value="1"/>
</dbReference>
<dbReference type="Pfam" id="PF12799">
    <property type="entry name" value="LRR_4"/>
    <property type="match status" value="1"/>
</dbReference>
<organism evidence="5 6">
    <name type="scientific">Lentilactobacillus sunkii DSM 19904</name>
    <dbReference type="NCBI Taxonomy" id="1423808"/>
    <lineage>
        <taxon>Bacteria</taxon>
        <taxon>Bacillati</taxon>
        <taxon>Bacillota</taxon>
        <taxon>Bacilli</taxon>
        <taxon>Lactobacillales</taxon>
        <taxon>Lactobacillaceae</taxon>
        <taxon>Lentilactobacillus</taxon>
    </lineage>
</organism>
<feature type="domain" description="MucBP" evidence="3">
    <location>
        <begin position="372"/>
        <end position="438"/>
    </location>
</feature>
<evidence type="ECO:0000256" key="1">
    <source>
        <dbReference type="ARBA" id="ARBA00022614"/>
    </source>
</evidence>
<gene>
    <name evidence="5" type="ORF">FD17_GL001095</name>
</gene>
<keyword evidence="1" id="KW-0433">Leucine-rich repeat</keyword>
<dbReference type="RefSeq" id="WP_057823378.1">
    <property type="nucleotide sequence ID" value="NZ_AZEA01000002.1"/>
</dbReference>
<evidence type="ECO:0000313" key="6">
    <source>
        <dbReference type="Proteomes" id="UP000051581"/>
    </source>
</evidence>
<comment type="caution">
    <text evidence="5">The sequence shown here is derived from an EMBL/GenBank/DDBJ whole genome shotgun (WGS) entry which is preliminary data.</text>
</comment>
<dbReference type="PATRIC" id="fig|1423808.3.peg.1105"/>
<evidence type="ECO:0000313" key="5">
    <source>
        <dbReference type="EMBL" id="KRK89510.1"/>
    </source>
</evidence>
<reference evidence="5 6" key="1">
    <citation type="journal article" date="2015" name="Genome Announc.">
        <title>Expanding the biotechnology potential of lactobacilli through comparative genomics of 213 strains and associated genera.</title>
        <authorList>
            <person name="Sun Z."/>
            <person name="Harris H.M."/>
            <person name="McCann A."/>
            <person name="Guo C."/>
            <person name="Argimon S."/>
            <person name="Zhang W."/>
            <person name="Yang X."/>
            <person name="Jeffery I.B."/>
            <person name="Cooney J.C."/>
            <person name="Kagawa T.F."/>
            <person name="Liu W."/>
            <person name="Song Y."/>
            <person name="Salvetti E."/>
            <person name="Wrobel A."/>
            <person name="Rasinkangas P."/>
            <person name="Parkhill J."/>
            <person name="Rea M.C."/>
            <person name="O'Sullivan O."/>
            <person name="Ritari J."/>
            <person name="Douillard F.P."/>
            <person name="Paul Ross R."/>
            <person name="Yang R."/>
            <person name="Briner A.E."/>
            <person name="Felis G.E."/>
            <person name="de Vos W.M."/>
            <person name="Barrangou R."/>
            <person name="Klaenhammer T.R."/>
            <person name="Caufield P.W."/>
            <person name="Cui Y."/>
            <person name="Zhang H."/>
            <person name="O'Toole P.W."/>
        </authorList>
    </citation>
    <scope>NUCLEOTIDE SEQUENCE [LARGE SCALE GENOMIC DNA]</scope>
    <source>
        <strain evidence="5 6">DSM 19904</strain>
    </source>
</reference>
<dbReference type="PROSITE" id="PS51450">
    <property type="entry name" value="LRR"/>
    <property type="match status" value="1"/>
</dbReference>
<dbReference type="Gene3D" id="3.80.10.10">
    <property type="entry name" value="Ribonuclease Inhibitor"/>
    <property type="match status" value="1"/>
</dbReference>
<feature type="domain" description="DUF5776" evidence="4">
    <location>
        <begin position="637"/>
        <end position="705"/>
    </location>
</feature>
<dbReference type="OrthoDB" id="2329141at2"/>
<accession>A0A0R1L0Y7</accession>
<protein>
    <submittedName>
        <fullName evidence="5">MucBP domain protein</fullName>
    </submittedName>
</protein>
<keyword evidence="2" id="KW-0677">Repeat</keyword>
<proteinExistence type="predicted"/>
<dbReference type="EMBL" id="AZEA01000002">
    <property type="protein sequence ID" value="KRK89510.1"/>
    <property type="molecule type" value="Genomic_DNA"/>
</dbReference>
<feature type="domain" description="DUF5776" evidence="4">
    <location>
        <begin position="566"/>
        <end position="632"/>
    </location>
</feature>
<dbReference type="InterPro" id="IPR044081">
    <property type="entry name" value="DUF5776"/>
</dbReference>
<dbReference type="Pfam" id="PF06458">
    <property type="entry name" value="MucBP"/>
    <property type="match status" value="1"/>
</dbReference>
<evidence type="ECO:0000256" key="2">
    <source>
        <dbReference type="ARBA" id="ARBA00022737"/>
    </source>
</evidence>
<evidence type="ECO:0000259" key="3">
    <source>
        <dbReference type="Pfam" id="PF06458"/>
    </source>
</evidence>
<dbReference type="Proteomes" id="UP000051581">
    <property type="component" value="Unassembled WGS sequence"/>
</dbReference>
<dbReference type="AlphaFoldDB" id="A0A0R1L0Y7"/>